<dbReference type="Proteomes" id="UP000467130">
    <property type="component" value="Chromosome"/>
</dbReference>
<dbReference type="GO" id="GO:0016020">
    <property type="term" value="C:membrane"/>
    <property type="evidence" value="ECO:0007669"/>
    <property type="project" value="InterPro"/>
</dbReference>
<feature type="domain" description="Histidine kinase/HSP90-like ATPase" evidence="10">
    <location>
        <begin position="180"/>
        <end position="269"/>
    </location>
</feature>
<evidence type="ECO:0000256" key="3">
    <source>
        <dbReference type="ARBA" id="ARBA00022553"/>
    </source>
</evidence>
<keyword evidence="9" id="KW-0472">Membrane</keyword>
<dbReference type="RefSeq" id="WP_163791350.1">
    <property type="nucleotide sequence ID" value="NZ_AP022587.1"/>
</dbReference>
<keyword evidence="13" id="KW-1185">Reference proteome</keyword>
<dbReference type="GO" id="GO:0000155">
    <property type="term" value="F:phosphorelay sensor kinase activity"/>
    <property type="evidence" value="ECO:0007669"/>
    <property type="project" value="InterPro"/>
</dbReference>
<evidence type="ECO:0000256" key="5">
    <source>
        <dbReference type="ARBA" id="ARBA00022741"/>
    </source>
</evidence>
<evidence type="ECO:0000256" key="7">
    <source>
        <dbReference type="ARBA" id="ARBA00022840"/>
    </source>
</evidence>
<sequence length="271" mass="29376">MTAFVCYTAPLAKPYSVLTTAWAAHYAVVFAIAPILLGLLIRARTDLSRQLEEMERVRRHEEQLLIERALARERAEFAREMHDVVSHQVSLIAVQSGALPVTADDDATAQTARTIRALSVQTLDELRQMVGVLRTAAGDPTEQPPQTGLHDIHTLVASSGVPAVIRPRLDTDTIPSTAVQHAIHRAVQEGLTNITKHAPGATATVELQIDPRRVSLRLINSKPDRSPEPLPGAHYGLLGLRERAAQLGGTLRAGHLSDGGFELAVTLPTHV</sequence>
<dbReference type="SUPFAM" id="SSF55874">
    <property type="entry name" value="ATPase domain of HSP90 chaperone/DNA topoisomerase II/histidine kinase"/>
    <property type="match status" value="1"/>
</dbReference>
<dbReference type="EMBL" id="AP022587">
    <property type="protein sequence ID" value="BBY23670.1"/>
    <property type="molecule type" value="Genomic_DNA"/>
</dbReference>
<keyword evidence="8" id="KW-0902">Two-component regulatory system</keyword>
<proteinExistence type="predicted"/>
<dbReference type="GO" id="GO:0005524">
    <property type="term" value="F:ATP binding"/>
    <property type="evidence" value="ECO:0007669"/>
    <property type="project" value="UniProtKB-KW"/>
</dbReference>
<evidence type="ECO:0000256" key="4">
    <source>
        <dbReference type="ARBA" id="ARBA00022679"/>
    </source>
</evidence>
<dbReference type="Pfam" id="PF02518">
    <property type="entry name" value="HATPase_c"/>
    <property type="match status" value="1"/>
</dbReference>
<organism evidence="12 13">
    <name type="scientific">Mycobacterium stomatepiae</name>
    <dbReference type="NCBI Taxonomy" id="470076"/>
    <lineage>
        <taxon>Bacteria</taxon>
        <taxon>Bacillati</taxon>
        <taxon>Actinomycetota</taxon>
        <taxon>Actinomycetes</taxon>
        <taxon>Mycobacteriales</taxon>
        <taxon>Mycobacteriaceae</taxon>
        <taxon>Mycobacterium</taxon>
        <taxon>Mycobacterium simiae complex</taxon>
    </lineage>
</organism>
<keyword evidence="3" id="KW-0597">Phosphoprotein</keyword>
<dbReference type="Pfam" id="PF07730">
    <property type="entry name" value="HisKA_3"/>
    <property type="match status" value="1"/>
</dbReference>
<dbReference type="PANTHER" id="PTHR24421:SF10">
    <property type="entry name" value="NITRATE_NITRITE SENSOR PROTEIN NARQ"/>
    <property type="match status" value="1"/>
</dbReference>
<evidence type="ECO:0000256" key="1">
    <source>
        <dbReference type="ARBA" id="ARBA00000085"/>
    </source>
</evidence>
<keyword evidence="9" id="KW-1133">Transmembrane helix</keyword>
<evidence type="ECO:0000256" key="2">
    <source>
        <dbReference type="ARBA" id="ARBA00012438"/>
    </source>
</evidence>
<protein>
    <recommendedName>
        <fullName evidence="2">histidine kinase</fullName>
        <ecNumber evidence="2">2.7.13.3</ecNumber>
    </recommendedName>
</protein>
<feature type="domain" description="Signal transduction histidine kinase subgroup 3 dimerisation and phosphoacceptor" evidence="11">
    <location>
        <begin position="73"/>
        <end position="136"/>
    </location>
</feature>
<dbReference type="EC" id="2.7.13.3" evidence="2"/>
<dbReference type="KEGG" id="msto:MSTO_38750"/>
<gene>
    <name evidence="12" type="ORF">MSTO_38750</name>
</gene>
<dbReference type="GO" id="GO:0046983">
    <property type="term" value="F:protein dimerization activity"/>
    <property type="evidence" value="ECO:0007669"/>
    <property type="project" value="InterPro"/>
</dbReference>
<dbReference type="PANTHER" id="PTHR24421">
    <property type="entry name" value="NITRATE/NITRITE SENSOR PROTEIN NARX-RELATED"/>
    <property type="match status" value="1"/>
</dbReference>
<evidence type="ECO:0000313" key="13">
    <source>
        <dbReference type="Proteomes" id="UP000467130"/>
    </source>
</evidence>
<dbReference type="Gene3D" id="1.20.5.1930">
    <property type="match status" value="1"/>
</dbReference>
<keyword evidence="7" id="KW-0067">ATP-binding</keyword>
<keyword evidence="6" id="KW-0418">Kinase</keyword>
<dbReference type="AlphaFoldDB" id="A0A7I7QBH4"/>
<evidence type="ECO:0000313" key="12">
    <source>
        <dbReference type="EMBL" id="BBY23670.1"/>
    </source>
</evidence>
<reference evidence="12 13" key="1">
    <citation type="journal article" date="2019" name="Emerg. Microbes Infect.">
        <title>Comprehensive subspecies identification of 175 nontuberculous mycobacteria species based on 7547 genomic profiles.</title>
        <authorList>
            <person name="Matsumoto Y."/>
            <person name="Kinjo T."/>
            <person name="Motooka D."/>
            <person name="Nabeya D."/>
            <person name="Jung N."/>
            <person name="Uechi K."/>
            <person name="Horii T."/>
            <person name="Iida T."/>
            <person name="Fujita J."/>
            <person name="Nakamura S."/>
        </authorList>
    </citation>
    <scope>NUCLEOTIDE SEQUENCE [LARGE SCALE GENOMIC DNA]</scope>
    <source>
        <strain evidence="12 13">JCM 17783</strain>
    </source>
</reference>
<name>A0A7I7QBH4_9MYCO</name>
<dbReference type="Gene3D" id="3.30.565.10">
    <property type="entry name" value="Histidine kinase-like ATPase, C-terminal domain"/>
    <property type="match status" value="1"/>
</dbReference>
<keyword evidence="9" id="KW-0812">Transmembrane</keyword>
<evidence type="ECO:0000256" key="9">
    <source>
        <dbReference type="SAM" id="Phobius"/>
    </source>
</evidence>
<comment type="catalytic activity">
    <reaction evidence="1">
        <text>ATP + protein L-histidine = ADP + protein N-phospho-L-histidine.</text>
        <dbReference type="EC" id="2.7.13.3"/>
    </reaction>
</comment>
<dbReference type="InterPro" id="IPR036890">
    <property type="entry name" value="HATPase_C_sf"/>
</dbReference>
<keyword evidence="4" id="KW-0808">Transferase</keyword>
<dbReference type="InterPro" id="IPR011712">
    <property type="entry name" value="Sig_transdc_His_kin_sub3_dim/P"/>
</dbReference>
<evidence type="ECO:0000259" key="11">
    <source>
        <dbReference type="Pfam" id="PF07730"/>
    </source>
</evidence>
<feature type="transmembrane region" description="Helical" evidence="9">
    <location>
        <begin position="20"/>
        <end position="41"/>
    </location>
</feature>
<dbReference type="InterPro" id="IPR050482">
    <property type="entry name" value="Sensor_HK_TwoCompSys"/>
</dbReference>
<accession>A0A7I7QBH4</accession>
<evidence type="ECO:0000256" key="8">
    <source>
        <dbReference type="ARBA" id="ARBA00023012"/>
    </source>
</evidence>
<dbReference type="InterPro" id="IPR003594">
    <property type="entry name" value="HATPase_dom"/>
</dbReference>
<keyword evidence="5" id="KW-0547">Nucleotide-binding</keyword>
<evidence type="ECO:0000256" key="6">
    <source>
        <dbReference type="ARBA" id="ARBA00022777"/>
    </source>
</evidence>
<dbReference type="CDD" id="cd16917">
    <property type="entry name" value="HATPase_UhpB-NarQ-NarX-like"/>
    <property type="match status" value="1"/>
</dbReference>
<evidence type="ECO:0000259" key="10">
    <source>
        <dbReference type="Pfam" id="PF02518"/>
    </source>
</evidence>